<dbReference type="InterPro" id="IPR051539">
    <property type="entry name" value="T4SS-coupling_protein"/>
</dbReference>
<evidence type="ECO:0000256" key="4">
    <source>
        <dbReference type="ARBA" id="ARBA00022989"/>
    </source>
</evidence>
<feature type="compositionally biased region" description="Basic and acidic residues" evidence="7">
    <location>
        <begin position="638"/>
        <end position="648"/>
    </location>
</feature>
<dbReference type="AlphaFoldDB" id="A0A140L855"/>
<dbReference type="STRING" id="520762.AN619_08800"/>
<keyword evidence="10" id="KW-1185">Reference proteome</keyword>
<evidence type="ECO:0000313" key="10">
    <source>
        <dbReference type="Proteomes" id="UP000070456"/>
    </source>
</evidence>
<feature type="compositionally biased region" description="Basic and acidic residues" evidence="7">
    <location>
        <begin position="614"/>
        <end position="628"/>
    </location>
</feature>
<dbReference type="RefSeq" id="WP_068555262.1">
    <property type="nucleotide sequence ID" value="NZ_LOEE01000022.1"/>
</dbReference>
<dbReference type="Gene3D" id="3.40.50.300">
    <property type="entry name" value="P-loop containing nucleotide triphosphate hydrolases"/>
    <property type="match status" value="1"/>
</dbReference>
<keyword evidence="3" id="KW-0812">Transmembrane</keyword>
<dbReference type="SUPFAM" id="SSF52540">
    <property type="entry name" value="P-loop containing nucleoside triphosphate hydrolases"/>
    <property type="match status" value="1"/>
</dbReference>
<keyword evidence="4" id="KW-1133">Transmembrane helix</keyword>
<comment type="subcellular location">
    <subcellularLocation>
        <location evidence="1">Cell membrane</location>
        <topology evidence="1">Multi-pass membrane protein</topology>
    </subcellularLocation>
</comment>
<evidence type="ECO:0000256" key="1">
    <source>
        <dbReference type="ARBA" id="ARBA00004651"/>
    </source>
</evidence>
<sequence>MGQLVLGKSTTKGEYVTVPEIDRFGHMLIVGPNGSGKTSKIIKPCIWQDLLDIKRKKKRYEDFIKKETEKANRAIEAIKARNISLEEKLEKIQKILDAKEKSIKEINPQEYKAGLSIIEPKGDLCEDVVKMCQTLDLPYIYIDPLNPNTHKLNIMQGDPDIIAESNRTVLRNLFGKQEAFFAQVQETTARNTILLLKKILGDKIDIIDVIRALRSESHMMSYLNAYRNRYGDDDLVEYFTTEVFGTLKDKFYQFALGLRQQLEDIGQNRYLQRVLIGNSDIDLDKHLEEGGILIVNTAMGTLGKLGDVFGQFVMNHLQNAVFRRPGNEKTRPYHYLWVDEAPRYINPDLERLLAIGRSYRCSTNLAVQTTAQLQLETNRLFDQVVLTNCKTKIIFGGLPADEAKIFEKEFGADKKNIKQYTYQYNQVVPMPALLPKSYRASEKEENRYTYTEIMELQSWQKEAEALVKYTAYGAIQPPEKIITSLGDYSKLPDEFIEDEKKVQKLEKIKKAKKEVIEKAETWLQKLIKKQELQLGDHPTKEQSNDKLPETVFTVEQLVKPEQPIKFVKVAGSEQPKEEKQVETPVETSSLTKNIEIEKEEERIESPYVFISKKQSKEQNKVKEEEKAIENSQNLKNPESQEDKKDETKNQTQAGECLDEKPSKTSVHPAANSPSPAPPKKTETEEDSEWFG</sequence>
<protein>
    <recommendedName>
        <fullName evidence="8">TraD/TraG TraM recognition site domain-containing protein</fullName>
    </recommendedName>
</protein>
<dbReference type="Pfam" id="PF12696">
    <property type="entry name" value="TraG-D_C"/>
    <property type="match status" value="1"/>
</dbReference>
<evidence type="ECO:0000256" key="2">
    <source>
        <dbReference type="ARBA" id="ARBA00022475"/>
    </source>
</evidence>
<dbReference type="CDD" id="cd01127">
    <property type="entry name" value="TrwB_TraG_TraD_VirD4"/>
    <property type="match status" value="1"/>
</dbReference>
<keyword evidence="5" id="KW-0472">Membrane</keyword>
<keyword evidence="2" id="KW-1003">Cell membrane</keyword>
<dbReference type="PANTHER" id="PTHR37937">
    <property type="entry name" value="CONJUGATIVE TRANSFER: DNA TRANSPORT"/>
    <property type="match status" value="1"/>
</dbReference>
<dbReference type="GO" id="GO:0005886">
    <property type="term" value="C:plasma membrane"/>
    <property type="evidence" value="ECO:0007669"/>
    <property type="project" value="UniProtKB-SubCell"/>
</dbReference>
<evidence type="ECO:0000256" key="6">
    <source>
        <dbReference type="SAM" id="Coils"/>
    </source>
</evidence>
<evidence type="ECO:0000259" key="8">
    <source>
        <dbReference type="Pfam" id="PF12696"/>
    </source>
</evidence>
<name>A0A140L855_9FIRM</name>
<keyword evidence="6" id="KW-0175">Coiled coil</keyword>
<feature type="region of interest" description="Disordered" evidence="7">
    <location>
        <begin position="569"/>
        <end position="691"/>
    </location>
</feature>
<gene>
    <name evidence="9" type="ORF">AN619_08800</name>
</gene>
<feature type="coiled-coil region" evidence="6">
    <location>
        <begin position="68"/>
        <end position="105"/>
    </location>
</feature>
<evidence type="ECO:0000256" key="7">
    <source>
        <dbReference type="SAM" id="MobiDB-lite"/>
    </source>
</evidence>
<dbReference type="EMBL" id="LOEE01000022">
    <property type="protein sequence ID" value="KXG76730.1"/>
    <property type="molecule type" value="Genomic_DNA"/>
</dbReference>
<evidence type="ECO:0000313" key="9">
    <source>
        <dbReference type="EMBL" id="KXG76730.1"/>
    </source>
</evidence>
<feature type="domain" description="TraD/TraG TraM recognition site" evidence="8">
    <location>
        <begin position="336"/>
        <end position="454"/>
    </location>
</feature>
<comment type="caution">
    <text evidence="9">The sequence shown here is derived from an EMBL/GenBank/DDBJ whole genome shotgun (WGS) entry which is preliminary data.</text>
</comment>
<dbReference type="InterPro" id="IPR027417">
    <property type="entry name" value="P-loop_NTPase"/>
</dbReference>
<dbReference type="OrthoDB" id="9766496at2"/>
<feature type="compositionally biased region" description="Basic and acidic residues" evidence="7">
    <location>
        <begin position="594"/>
        <end position="604"/>
    </location>
</feature>
<evidence type="ECO:0000256" key="5">
    <source>
        <dbReference type="ARBA" id="ARBA00023136"/>
    </source>
</evidence>
<reference evidence="9 10" key="1">
    <citation type="submission" date="2015-12" db="EMBL/GenBank/DDBJ databases">
        <title>Draft genome sequence of the thermoanaerobe Thermotalea metallivorans, an isolate from the runoff channel of the Great Artesian Basin, Australia.</title>
        <authorList>
            <person name="Patel B.K."/>
        </authorList>
    </citation>
    <scope>NUCLEOTIDE SEQUENCE [LARGE SCALE GENOMIC DNA]</scope>
    <source>
        <strain evidence="9 10">B2-1</strain>
    </source>
</reference>
<dbReference type="InterPro" id="IPR032689">
    <property type="entry name" value="TraG-D_C"/>
</dbReference>
<evidence type="ECO:0000256" key="3">
    <source>
        <dbReference type="ARBA" id="ARBA00022692"/>
    </source>
</evidence>
<dbReference type="Proteomes" id="UP000070456">
    <property type="component" value="Unassembled WGS sequence"/>
</dbReference>
<dbReference type="PANTHER" id="PTHR37937:SF1">
    <property type="entry name" value="CONJUGATIVE TRANSFER: DNA TRANSPORT"/>
    <property type="match status" value="1"/>
</dbReference>
<accession>A0A140L855</accession>
<organism evidence="9 10">
    <name type="scientific">Thermotalea metallivorans</name>
    <dbReference type="NCBI Taxonomy" id="520762"/>
    <lineage>
        <taxon>Bacteria</taxon>
        <taxon>Bacillati</taxon>
        <taxon>Bacillota</taxon>
        <taxon>Clostridia</taxon>
        <taxon>Peptostreptococcales</taxon>
        <taxon>Thermotaleaceae</taxon>
        <taxon>Thermotalea</taxon>
    </lineage>
</organism>
<proteinExistence type="predicted"/>